<reference evidence="2" key="1">
    <citation type="journal article" date="2019" name="Int. J. Syst. Evol. Microbiol.">
        <title>The Global Catalogue of Microorganisms (GCM) 10K type strain sequencing project: providing services to taxonomists for standard genome sequencing and annotation.</title>
        <authorList>
            <consortium name="The Broad Institute Genomics Platform"/>
            <consortium name="The Broad Institute Genome Sequencing Center for Infectious Disease"/>
            <person name="Wu L."/>
            <person name="Ma J."/>
        </authorList>
    </citation>
    <scope>NUCLEOTIDE SEQUENCE [LARGE SCALE GENOMIC DNA]</scope>
    <source>
        <strain evidence="2">JCM 6835</strain>
    </source>
</reference>
<comment type="caution">
    <text evidence="1">The sequence shown here is derived from an EMBL/GenBank/DDBJ whole genome shotgun (WGS) entry which is preliminary data.</text>
</comment>
<evidence type="ECO:0000313" key="2">
    <source>
        <dbReference type="Proteomes" id="UP001501666"/>
    </source>
</evidence>
<protein>
    <recommendedName>
        <fullName evidence="3">Integrase</fullName>
    </recommendedName>
</protein>
<dbReference type="Proteomes" id="UP001501666">
    <property type="component" value="Unassembled WGS sequence"/>
</dbReference>
<dbReference type="EMBL" id="BAAATE010000073">
    <property type="protein sequence ID" value="GAA2701915.1"/>
    <property type="molecule type" value="Genomic_DNA"/>
</dbReference>
<organism evidence="1 2">
    <name type="scientific">Nonomuraea recticatena</name>
    <dbReference type="NCBI Taxonomy" id="46178"/>
    <lineage>
        <taxon>Bacteria</taxon>
        <taxon>Bacillati</taxon>
        <taxon>Actinomycetota</taxon>
        <taxon>Actinomycetes</taxon>
        <taxon>Streptosporangiales</taxon>
        <taxon>Streptosporangiaceae</taxon>
        <taxon>Nonomuraea</taxon>
    </lineage>
</organism>
<sequence length="134" mass="15009">MRWSRLTEEKGAPLRQFTLTNSDHPNHTVQTRALHAYLRWRNAYARHPDVLAAQRCERARVRSEKAIRWGATPRILSLKGCSPNPVIVSGHRAAGPADAGRSSTGWPVARPPQTRLRALIMEISRAGCRPARTT</sequence>
<accession>A0ABP6FVW9</accession>
<gene>
    <name evidence="1" type="ORF">GCM10010412_099880</name>
</gene>
<evidence type="ECO:0000313" key="1">
    <source>
        <dbReference type="EMBL" id="GAA2701915.1"/>
    </source>
</evidence>
<proteinExistence type="predicted"/>
<name>A0ABP6FVW9_9ACTN</name>
<evidence type="ECO:0008006" key="3">
    <source>
        <dbReference type="Google" id="ProtNLM"/>
    </source>
</evidence>
<keyword evidence="2" id="KW-1185">Reference proteome</keyword>